<dbReference type="SMART" id="SM00382">
    <property type="entry name" value="AAA"/>
    <property type="match status" value="1"/>
</dbReference>
<feature type="compositionally biased region" description="Polar residues" evidence="7">
    <location>
        <begin position="464"/>
        <end position="480"/>
    </location>
</feature>
<dbReference type="FunFam" id="3.40.50.300:FF:000154">
    <property type="entry name" value="Vesicle-fusing ATPase 1"/>
    <property type="match status" value="1"/>
</dbReference>
<comment type="caution">
    <text evidence="9">The sequence shown here is derived from an EMBL/GenBank/DDBJ whole genome shotgun (WGS) entry which is preliminary data.</text>
</comment>
<comment type="similarity">
    <text evidence="1 6">Belongs to the AAA ATPase family.</text>
</comment>
<evidence type="ECO:0000256" key="1">
    <source>
        <dbReference type="ARBA" id="ARBA00006914"/>
    </source>
</evidence>
<comment type="catalytic activity">
    <reaction evidence="6">
        <text>ATP + H2O = ADP + phosphate + H(+)</text>
        <dbReference type="Rhea" id="RHEA:13065"/>
        <dbReference type="ChEBI" id="CHEBI:15377"/>
        <dbReference type="ChEBI" id="CHEBI:15378"/>
        <dbReference type="ChEBI" id="CHEBI:30616"/>
        <dbReference type="ChEBI" id="CHEBI:43474"/>
        <dbReference type="ChEBI" id="CHEBI:456216"/>
        <dbReference type="EC" id="3.6.4.6"/>
    </reaction>
</comment>
<keyword evidence="5 6" id="KW-0653">Protein transport</keyword>
<feature type="region of interest" description="Disordered" evidence="7">
    <location>
        <begin position="167"/>
        <end position="188"/>
    </location>
</feature>
<dbReference type="PANTHER" id="PTHR23078">
    <property type="entry name" value="VESICULAR-FUSION PROTEIN NSF"/>
    <property type="match status" value="1"/>
</dbReference>
<evidence type="ECO:0000256" key="5">
    <source>
        <dbReference type="ARBA" id="ARBA00022927"/>
    </source>
</evidence>
<feature type="compositionally biased region" description="Acidic residues" evidence="7">
    <location>
        <begin position="119"/>
        <end position="142"/>
    </location>
</feature>
<dbReference type="SUPFAM" id="SSF52540">
    <property type="entry name" value="P-loop containing nucleoside triphosphate hydrolases"/>
    <property type="match status" value="1"/>
</dbReference>
<evidence type="ECO:0000256" key="6">
    <source>
        <dbReference type="RuleBase" id="RU367045"/>
    </source>
</evidence>
<evidence type="ECO:0000259" key="8">
    <source>
        <dbReference type="SMART" id="SM00382"/>
    </source>
</evidence>
<keyword evidence="6" id="KW-0931">ER-Golgi transport</keyword>
<reference evidence="9 10" key="1">
    <citation type="submission" date="2024-10" db="EMBL/GenBank/DDBJ databases">
        <title>Updated reference genomes for cyclostephanoid diatoms.</title>
        <authorList>
            <person name="Roberts W.R."/>
            <person name="Alverson A.J."/>
        </authorList>
    </citation>
    <scope>NUCLEOTIDE SEQUENCE [LARGE SCALE GENOMIC DNA]</scope>
    <source>
        <strain evidence="9 10">AJA276-08</strain>
    </source>
</reference>
<keyword evidence="6" id="KW-0460">Magnesium</keyword>
<dbReference type="InterPro" id="IPR039812">
    <property type="entry name" value="Vesicle-fus_ATPase"/>
</dbReference>
<dbReference type="Pfam" id="PF00004">
    <property type="entry name" value="AAA"/>
    <property type="match status" value="1"/>
</dbReference>
<dbReference type="InterPro" id="IPR003959">
    <property type="entry name" value="ATPase_AAA_core"/>
</dbReference>
<dbReference type="GO" id="GO:0005524">
    <property type="term" value="F:ATP binding"/>
    <property type="evidence" value="ECO:0007669"/>
    <property type="project" value="UniProtKB-UniRule"/>
</dbReference>
<dbReference type="EC" id="3.6.4.6" evidence="6"/>
<name>A0ABD3N786_9STRA</name>
<evidence type="ECO:0000313" key="9">
    <source>
        <dbReference type="EMBL" id="KAL3770121.1"/>
    </source>
</evidence>
<dbReference type="GO" id="GO:0046872">
    <property type="term" value="F:metal ion binding"/>
    <property type="evidence" value="ECO:0007669"/>
    <property type="project" value="UniProtKB-UniRule"/>
</dbReference>
<feature type="compositionally biased region" description="Basic and acidic residues" evidence="7">
    <location>
        <begin position="365"/>
        <end position="374"/>
    </location>
</feature>
<dbReference type="Proteomes" id="UP001530315">
    <property type="component" value="Unassembled WGS sequence"/>
</dbReference>
<evidence type="ECO:0000256" key="7">
    <source>
        <dbReference type="SAM" id="MobiDB-lite"/>
    </source>
</evidence>
<keyword evidence="6" id="KW-0963">Cytoplasm</keyword>
<dbReference type="InterPro" id="IPR027417">
    <property type="entry name" value="P-loop_NTPase"/>
</dbReference>
<comment type="cofactor">
    <cofactor evidence="6">
        <name>Mg(2+)</name>
        <dbReference type="ChEBI" id="CHEBI:18420"/>
    </cofactor>
    <text evidence="6">Binds 1 Mg(2+) ion per subunit.</text>
</comment>
<protein>
    <recommendedName>
        <fullName evidence="6">Vesicle-fusing ATPase</fullName>
        <ecNumber evidence="6">3.6.4.6</ecNumber>
    </recommendedName>
</protein>
<dbReference type="InterPro" id="IPR003593">
    <property type="entry name" value="AAA+_ATPase"/>
</dbReference>
<feature type="region of interest" description="Disordered" evidence="7">
    <location>
        <begin position="456"/>
        <end position="481"/>
    </location>
</feature>
<feature type="domain" description="AAA+ ATPase" evidence="8">
    <location>
        <begin position="577"/>
        <end position="728"/>
    </location>
</feature>
<evidence type="ECO:0000256" key="3">
    <source>
        <dbReference type="ARBA" id="ARBA00022741"/>
    </source>
</evidence>
<feature type="compositionally biased region" description="Basic and acidic residues" evidence="7">
    <location>
        <begin position="167"/>
        <end position="180"/>
    </location>
</feature>
<dbReference type="AlphaFoldDB" id="A0ABD3N786"/>
<feature type="compositionally biased region" description="Low complexity" evidence="7">
    <location>
        <begin position="71"/>
        <end position="89"/>
    </location>
</feature>
<dbReference type="GO" id="GO:0005737">
    <property type="term" value="C:cytoplasm"/>
    <property type="evidence" value="ECO:0007669"/>
    <property type="project" value="UniProtKB-SubCell"/>
</dbReference>
<sequence length="859" mass="92360">MVSSPSLGHKRRRLGRSLLVVQNLLFLPRGRIGVGVGVGGFCDGGLASPPSSPPRRTPTTTGRSSPPPNPISSSSSIIAFATTTTTSASPFPPRRRLLLHPSPRGATTTAAAFDPNAPPDDERDDERRDDDDGSNYDGEEKDENDHDRDDDPFALLSSLAATALLQSDRRRDAAGGKEGEWGQGSSATNWIDEGSAFALRSGLDRVRLYLPGGGGGDDDYDAMGGRRRRAEGRDEAIAWLRWMRSVPSPVIVDLSSEARHAANGTVSDDFLRLLDGRGGGSDVVLADDDGGRLGRMSRVRDEFMERIRCRLILLPSGRGLRGGGLFEPAGSLTFARLLYGGVTRYRILPSSSGGGSGTTTTTRRRAGERTERKTSTSVHVPSWVQYGGAERRYDAVDMGPAMVLEYTLLPKIRGGVVGDGLGDGLGDGGAARGVGGDMTLHRLAWRPRDMFRYVVDDEDDKRTNGSAASDGGKTTTSSLLQGKDRNDAFASDFRSRVGGLGRQIDNIVRRVLDGPVIRPAEVDDDGNLLSYKDARVKGAGANYDTGDDFLSSLDDASRQLSMAALEAEELALLGLTPVRGLLLYGPPGCGKTALAREIARALRARAPKIVSAPELLDRWVGGSERLVRELFHDAEAELASVNGDASRSALHVIVIDEIDAVFRKRSSAEDSGEATRSSTVNQILSKLDGVKSIPNVLLIGMTNRRELLDEALLRPGRLEVQIEIPLPDREGRREILNIHFGALRNRGRLSQPLCSAIDGTYDRGLSDGAVSTKMERGRKRRALKKATRDVFDYIYPAKKAAYDLAHDSVTGGFSGAELEGLVRCAGSIALSRAREEGAGIESLLITLDDVKQALTEVKV</sequence>
<keyword evidence="6" id="KW-0378">Hydrolase</keyword>
<comment type="function">
    <text evidence="6">Required for vesicle-mediated transport. Catalyzes the fusion of transport vesicles within the Golgi cisternae. Is also required for transport from the endoplasmic reticulum to the Golgi stack. Seems to function as a fusion protein required for the delivery of cargo proteins to all compartments of the Golgi stack independent of vesicle origin.</text>
</comment>
<dbReference type="EMBL" id="JALLAZ020001637">
    <property type="protein sequence ID" value="KAL3770121.1"/>
    <property type="molecule type" value="Genomic_DNA"/>
</dbReference>
<accession>A0ABD3N786</accession>
<keyword evidence="3 6" id="KW-0547">Nucleotide-binding</keyword>
<dbReference type="Gene3D" id="1.10.8.60">
    <property type="match status" value="1"/>
</dbReference>
<keyword evidence="10" id="KW-1185">Reference proteome</keyword>
<evidence type="ECO:0000256" key="4">
    <source>
        <dbReference type="ARBA" id="ARBA00022840"/>
    </source>
</evidence>
<dbReference type="GO" id="GO:0016787">
    <property type="term" value="F:hydrolase activity"/>
    <property type="evidence" value="ECO:0007669"/>
    <property type="project" value="UniProtKB-KW"/>
</dbReference>
<evidence type="ECO:0000313" key="10">
    <source>
        <dbReference type="Proteomes" id="UP001530315"/>
    </source>
</evidence>
<keyword evidence="4 6" id="KW-0067">ATP-binding</keyword>
<dbReference type="PANTHER" id="PTHR23078:SF3">
    <property type="entry name" value="VESICLE-FUSING ATPASE"/>
    <property type="match status" value="1"/>
</dbReference>
<dbReference type="PROSITE" id="PS00674">
    <property type="entry name" value="AAA"/>
    <property type="match status" value="1"/>
</dbReference>
<feature type="compositionally biased region" description="Low complexity" evidence="7">
    <location>
        <begin position="99"/>
        <end position="115"/>
    </location>
</feature>
<dbReference type="InterPro" id="IPR003960">
    <property type="entry name" value="ATPase_AAA_CS"/>
</dbReference>
<keyword evidence="6" id="KW-0479">Metal-binding</keyword>
<organism evidence="9 10">
    <name type="scientific">Stephanodiscus triporus</name>
    <dbReference type="NCBI Taxonomy" id="2934178"/>
    <lineage>
        <taxon>Eukaryota</taxon>
        <taxon>Sar</taxon>
        <taxon>Stramenopiles</taxon>
        <taxon>Ochrophyta</taxon>
        <taxon>Bacillariophyta</taxon>
        <taxon>Coscinodiscophyceae</taxon>
        <taxon>Thalassiosirophycidae</taxon>
        <taxon>Stephanodiscales</taxon>
        <taxon>Stephanodiscaceae</taxon>
        <taxon>Stephanodiscus</taxon>
    </lineage>
</organism>
<feature type="region of interest" description="Disordered" evidence="7">
    <location>
        <begin position="350"/>
        <end position="376"/>
    </location>
</feature>
<dbReference type="Gene3D" id="3.40.50.300">
    <property type="entry name" value="P-loop containing nucleotide triphosphate hydrolases"/>
    <property type="match status" value="1"/>
</dbReference>
<gene>
    <name evidence="9" type="ORF">ACHAW5_009662</name>
</gene>
<proteinExistence type="inferred from homology"/>
<dbReference type="GO" id="GO:0016192">
    <property type="term" value="P:vesicle-mediated transport"/>
    <property type="evidence" value="ECO:0007669"/>
    <property type="project" value="UniProtKB-KW"/>
</dbReference>
<comment type="subcellular location">
    <subcellularLocation>
        <location evidence="6">Cytoplasm</location>
    </subcellularLocation>
</comment>
<evidence type="ECO:0000256" key="2">
    <source>
        <dbReference type="ARBA" id="ARBA00022448"/>
    </source>
</evidence>
<feature type="region of interest" description="Disordered" evidence="7">
    <location>
        <begin position="45"/>
        <end position="152"/>
    </location>
</feature>
<keyword evidence="2 6" id="KW-0813">Transport</keyword>
<dbReference type="GO" id="GO:0015031">
    <property type="term" value="P:protein transport"/>
    <property type="evidence" value="ECO:0007669"/>
    <property type="project" value="UniProtKB-KW"/>
</dbReference>